<dbReference type="GO" id="GO:0001080">
    <property type="term" value="P:nitrogen catabolite activation of transcription from RNA polymerase II promoter"/>
    <property type="evidence" value="ECO:0007669"/>
    <property type="project" value="TreeGrafter"/>
</dbReference>
<dbReference type="PROSITE" id="PS50048">
    <property type="entry name" value="ZN2_CY6_FUNGAL_2"/>
    <property type="match status" value="1"/>
</dbReference>
<dbReference type="InterPro" id="IPR001138">
    <property type="entry name" value="Zn2Cys6_DnaBD"/>
</dbReference>
<dbReference type="SUPFAM" id="SSF57701">
    <property type="entry name" value="Zn2/Cys6 DNA-binding domain"/>
    <property type="match status" value="1"/>
</dbReference>
<feature type="compositionally biased region" description="Low complexity" evidence="2">
    <location>
        <begin position="507"/>
        <end position="517"/>
    </location>
</feature>
<keyword evidence="1" id="KW-0539">Nucleus</keyword>
<dbReference type="InterPro" id="IPR036864">
    <property type="entry name" value="Zn2-C6_fun-type_DNA-bd_sf"/>
</dbReference>
<evidence type="ECO:0000256" key="2">
    <source>
        <dbReference type="SAM" id="MobiDB-lite"/>
    </source>
</evidence>
<feature type="compositionally biased region" description="Basic and acidic residues" evidence="2">
    <location>
        <begin position="542"/>
        <end position="555"/>
    </location>
</feature>
<sequence length="1045" mass="114658">MDHLPLPQRPSLPVPPTSSSSTSARSTSTNSRSQSFSQTSFPPQSQTHSQQRPFPSSSPFQSFSQFAFNPIPPSRPQSFQSQQNVRGRNDPVPPSPSRRMTLQATPSAAIAGSVPDSSNPKASQPRSGSTMSFPNLGPSSSTAPEARHMLASSSSSSTNLAPPSDPAPSVPPSFVSSSSSASKSVKKRARQSSLADSSAPSGETQNESSTQTKPGAASTKDSLAVLIREKKQRACSNCRKTKLKCVVEAGETVCVRCKAREERCVFYPRSQDDDWQQTLTSDVYAATAQLSHISAAVHHMMNHLVRNNIIPPYTPPDSPAGLPTYQAPDRDLSAIIGWFAPDKNKDVSIGGKKEKKAKKNEKADGDEEDERDEDEDPKHEGDSITRPSFHQAPSRGAVSTSLTTNIQLPPPSGHSSHMGFIPSYSPMPQSVPLSRIQPIRQPSENSSVHLSPASEMGPSQHVPINAILPAPQQFMNNTAGGMLAPLEQIHSDPLSMKQHTPTSIPNVTPTSRVSSSPVLQTPGAMNHPDYAELQRPSNQMYHDQRHSMSSIRDEPTVVPHDGQSAEFADESGMEVVIGSVDPRQDVVKKGIISNHDALTLVNYFHRHLSGFLYGYQLQFRKFPYLEGGPATITPLILAVLCMISSERSAILQHYHDALADEVLLLLKTSPAESWQRFEGSYTADFGDVDGDEPLDAEFGLGPEEIVSACILATYMTEREEAALIARSAFRWARGWIRLLSSTPPRVTLAETAGFVPPERQASAQDMTRVWLLCYIVDSTERLQLSFPAPPPRDALSYCNVLVPTNSSSSEETPNSNDILLTFHARLMTILNEWRHRLELILTEGGVSQPNPAHYIPPLKRLASRVNGQLEWWKEQFNTVRSSFGQGSMRGDHQSYSRHIEITWLFVKMSVNGTMVKCLDPTIIHSTNQGRNGLDEKLREASMALVVDCAMEFLEVCARWTPREDLTNLSPTYLFFVSMAGGELVDAIRESTERGGVGCVVSPDEVIPLLRAVGETLFMGQMHDKHVARLTAKTLFSYCDQLQMLR</sequence>
<feature type="region of interest" description="Disordered" evidence="2">
    <location>
        <begin position="346"/>
        <end position="419"/>
    </location>
</feature>
<feature type="region of interest" description="Disordered" evidence="2">
    <location>
        <begin position="539"/>
        <end position="558"/>
    </location>
</feature>
<proteinExistence type="predicted"/>
<evidence type="ECO:0000256" key="1">
    <source>
        <dbReference type="ARBA" id="ARBA00023242"/>
    </source>
</evidence>
<feature type="compositionally biased region" description="Polar residues" evidence="2">
    <location>
        <begin position="397"/>
        <end position="407"/>
    </location>
</feature>
<dbReference type="GO" id="GO:0008270">
    <property type="term" value="F:zinc ion binding"/>
    <property type="evidence" value="ECO:0007669"/>
    <property type="project" value="InterPro"/>
</dbReference>
<feature type="compositionally biased region" description="Low complexity" evidence="2">
    <location>
        <begin position="172"/>
        <end position="183"/>
    </location>
</feature>
<feature type="compositionally biased region" description="Low complexity" evidence="2">
    <location>
        <begin position="17"/>
        <end position="66"/>
    </location>
</feature>
<dbReference type="RefSeq" id="XP_066805586.1">
    <property type="nucleotide sequence ID" value="XM_066944385.1"/>
</dbReference>
<feature type="domain" description="Zn(2)-C6 fungal-type" evidence="3">
    <location>
        <begin position="234"/>
        <end position="266"/>
    </location>
</feature>
<name>A0AAW0Z5P2_9TREE</name>
<evidence type="ECO:0000259" key="3">
    <source>
        <dbReference type="PROSITE" id="PS50048"/>
    </source>
</evidence>
<dbReference type="CDD" id="cd12148">
    <property type="entry name" value="fungal_TF_MHR"/>
    <property type="match status" value="1"/>
</dbReference>
<dbReference type="GO" id="GO:0005634">
    <property type="term" value="C:nucleus"/>
    <property type="evidence" value="ECO:0007669"/>
    <property type="project" value="TreeGrafter"/>
</dbReference>
<reference evidence="4 5" key="1">
    <citation type="journal article" date="2024" name="bioRxiv">
        <title>Comparative genomics of Cryptococcus and Kwoniella reveals pathogenesis evolution and contrasting karyotype dynamics via intercentromeric recombination or chromosome fusion.</title>
        <authorList>
            <person name="Coelho M.A."/>
            <person name="David-Palma M."/>
            <person name="Shea T."/>
            <person name="Bowers K."/>
            <person name="McGinley-Smith S."/>
            <person name="Mohammad A.W."/>
            <person name="Gnirke A."/>
            <person name="Yurkov A.M."/>
            <person name="Nowrousian M."/>
            <person name="Sun S."/>
            <person name="Cuomo C.A."/>
            <person name="Heitman J."/>
        </authorList>
    </citation>
    <scope>NUCLEOTIDE SEQUENCE [LARGE SCALE GENOMIC DNA]</scope>
    <source>
        <strain evidence="4 5">CBS 13917</strain>
    </source>
</reference>
<feature type="region of interest" description="Disordered" evidence="2">
    <location>
        <begin position="496"/>
        <end position="517"/>
    </location>
</feature>
<dbReference type="PANTHER" id="PTHR31668:SF4">
    <property type="entry name" value="TRANSCRIPTIONAL ACTIVATOR PROTEIN DAL81"/>
    <property type="match status" value="1"/>
</dbReference>
<organism evidence="4 5">
    <name type="scientific">Kwoniella newhampshirensis</name>
    <dbReference type="NCBI Taxonomy" id="1651941"/>
    <lineage>
        <taxon>Eukaryota</taxon>
        <taxon>Fungi</taxon>
        <taxon>Dikarya</taxon>
        <taxon>Basidiomycota</taxon>
        <taxon>Agaricomycotina</taxon>
        <taxon>Tremellomycetes</taxon>
        <taxon>Tremellales</taxon>
        <taxon>Cryptococcaceae</taxon>
        <taxon>Kwoniella</taxon>
    </lineage>
</organism>
<dbReference type="InterPro" id="IPR050797">
    <property type="entry name" value="Carb_Metab_Trans_Reg"/>
</dbReference>
<dbReference type="GeneID" id="92178517"/>
<feature type="compositionally biased region" description="Polar residues" evidence="2">
    <location>
        <begin position="497"/>
        <end position="506"/>
    </location>
</feature>
<evidence type="ECO:0000313" key="4">
    <source>
        <dbReference type="EMBL" id="KAK8866107.1"/>
    </source>
</evidence>
<feature type="compositionally biased region" description="Acidic residues" evidence="2">
    <location>
        <begin position="364"/>
        <end position="375"/>
    </location>
</feature>
<protein>
    <recommendedName>
        <fullName evidence="3">Zn(2)-C6 fungal-type domain-containing protein</fullName>
    </recommendedName>
</protein>
<dbReference type="Pfam" id="PF00172">
    <property type="entry name" value="Zn_clus"/>
    <property type="match status" value="1"/>
</dbReference>
<dbReference type="KEGG" id="kne:92178517"/>
<dbReference type="PROSITE" id="PS00463">
    <property type="entry name" value="ZN2_CY6_FUNGAL_1"/>
    <property type="match status" value="1"/>
</dbReference>
<dbReference type="EMBL" id="JBCAWK010000002">
    <property type="protein sequence ID" value="KAK8866107.1"/>
    <property type="molecule type" value="Genomic_DNA"/>
</dbReference>
<dbReference type="Gene3D" id="4.10.240.10">
    <property type="entry name" value="Zn(2)-C6 fungal-type DNA-binding domain"/>
    <property type="match status" value="1"/>
</dbReference>
<feature type="compositionally biased region" description="Polar residues" evidence="2">
    <location>
        <begin position="191"/>
        <end position="213"/>
    </location>
</feature>
<dbReference type="PANTHER" id="PTHR31668">
    <property type="entry name" value="GLUCOSE TRANSPORT TRANSCRIPTION REGULATOR RGT1-RELATED-RELATED"/>
    <property type="match status" value="1"/>
</dbReference>
<accession>A0AAW0Z5P2</accession>
<dbReference type="AlphaFoldDB" id="A0AAW0Z5P2"/>
<feature type="compositionally biased region" description="Polar residues" evidence="2">
    <location>
        <begin position="115"/>
        <end position="143"/>
    </location>
</feature>
<gene>
    <name evidence="4" type="ORF">IAR55_001258</name>
</gene>
<dbReference type="GO" id="GO:0000981">
    <property type="term" value="F:DNA-binding transcription factor activity, RNA polymerase II-specific"/>
    <property type="evidence" value="ECO:0007669"/>
    <property type="project" value="InterPro"/>
</dbReference>
<feature type="compositionally biased region" description="Pro residues" evidence="2">
    <location>
        <begin position="7"/>
        <end position="16"/>
    </location>
</feature>
<dbReference type="CDD" id="cd00067">
    <property type="entry name" value="GAL4"/>
    <property type="match status" value="1"/>
</dbReference>
<evidence type="ECO:0000313" key="5">
    <source>
        <dbReference type="Proteomes" id="UP001388673"/>
    </source>
</evidence>
<keyword evidence="5" id="KW-1185">Reference proteome</keyword>
<comment type="caution">
    <text evidence="4">The sequence shown here is derived from an EMBL/GenBank/DDBJ whole genome shotgun (WGS) entry which is preliminary data.</text>
</comment>
<dbReference type="Proteomes" id="UP001388673">
    <property type="component" value="Unassembled WGS sequence"/>
</dbReference>
<feature type="region of interest" description="Disordered" evidence="2">
    <location>
        <begin position="1"/>
        <end position="220"/>
    </location>
</feature>